<dbReference type="Gene3D" id="1.10.3080.10">
    <property type="entry name" value="Clc chloride channel"/>
    <property type="match status" value="1"/>
</dbReference>
<keyword evidence="5" id="KW-0406">Ion transport</keyword>
<accession>A0ABU5RWB4</accession>
<evidence type="ECO:0000256" key="6">
    <source>
        <dbReference type="ARBA" id="ARBA00023136"/>
    </source>
</evidence>
<keyword evidence="8" id="KW-0868">Chloride</keyword>
<feature type="transmembrane region" description="Helical" evidence="10">
    <location>
        <begin position="445"/>
        <end position="467"/>
    </location>
</feature>
<dbReference type="RefSeq" id="WP_323306026.1">
    <property type="nucleotide sequence ID" value="NZ_JAYGHX010000007.1"/>
</dbReference>
<dbReference type="SUPFAM" id="SSF81340">
    <property type="entry name" value="Clc chloride channel"/>
    <property type="match status" value="1"/>
</dbReference>
<evidence type="ECO:0000256" key="4">
    <source>
        <dbReference type="ARBA" id="ARBA00022989"/>
    </source>
</evidence>
<dbReference type="InterPro" id="IPR046342">
    <property type="entry name" value="CBS_dom_sf"/>
</dbReference>
<keyword evidence="4 10" id="KW-1133">Transmembrane helix</keyword>
<organism evidence="11 12">
    <name type="scientific">Cyanobium gracile UHCC 0139</name>
    <dbReference type="NCBI Taxonomy" id="3110308"/>
    <lineage>
        <taxon>Bacteria</taxon>
        <taxon>Bacillati</taxon>
        <taxon>Cyanobacteriota</taxon>
        <taxon>Cyanophyceae</taxon>
        <taxon>Synechococcales</taxon>
        <taxon>Prochlorococcaceae</taxon>
        <taxon>Cyanobium</taxon>
    </lineage>
</organism>
<dbReference type="InterPro" id="IPR014743">
    <property type="entry name" value="Cl-channel_core"/>
</dbReference>
<reference evidence="11 12" key="1">
    <citation type="submission" date="2023-12" db="EMBL/GenBank/DDBJ databases">
        <title>Baltic Sea Cyanobacteria.</title>
        <authorList>
            <person name="Delbaje E."/>
            <person name="Fewer D.P."/>
            <person name="Shishido T.K."/>
        </authorList>
    </citation>
    <scope>NUCLEOTIDE SEQUENCE [LARGE SCALE GENOMIC DNA]</scope>
    <source>
        <strain evidence="11 12">UHCC 0139</strain>
    </source>
</reference>
<feature type="transmembrane region" description="Helical" evidence="10">
    <location>
        <begin position="380"/>
        <end position="399"/>
    </location>
</feature>
<comment type="subcellular location">
    <subcellularLocation>
        <location evidence="1">Membrane</location>
        <topology evidence="1">Multi-pass membrane protein</topology>
    </subcellularLocation>
</comment>
<keyword evidence="7" id="KW-0869">Chloride channel</keyword>
<keyword evidence="2" id="KW-0813">Transport</keyword>
<feature type="transmembrane region" description="Helical" evidence="10">
    <location>
        <begin position="306"/>
        <end position="326"/>
    </location>
</feature>
<protein>
    <submittedName>
        <fullName evidence="11">Chloride channel protein</fullName>
    </submittedName>
</protein>
<evidence type="ECO:0000256" key="8">
    <source>
        <dbReference type="ARBA" id="ARBA00023214"/>
    </source>
</evidence>
<dbReference type="PRINTS" id="PR00762">
    <property type="entry name" value="CLCHANNEL"/>
</dbReference>
<dbReference type="SUPFAM" id="SSF54631">
    <property type="entry name" value="CBS-domain pair"/>
    <property type="match status" value="1"/>
</dbReference>
<keyword evidence="12" id="KW-1185">Reference proteome</keyword>
<evidence type="ECO:0000256" key="7">
    <source>
        <dbReference type="ARBA" id="ARBA00023173"/>
    </source>
</evidence>
<evidence type="ECO:0000313" key="12">
    <source>
        <dbReference type="Proteomes" id="UP001304461"/>
    </source>
</evidence>
<keyword evidence="3 10" id="KW-0812">Transmembrane</keyword>
<keyword evidence="6 10" id="KW-0472">Membrane</keyword>
<dbReference type="PANTHER" id="PTHR43427:SF6">
    <property type="entry name" value="CHLORIDE CHANNEL PROTEIN CLC-E"/>
    <property type="match status" value="1"/>
</dbReference>
<dbReference type="Proteomes" id="UP001304461">
    <property type="component" value="Unassembled WGS sequence"/>
</dbReference>
<dbReference type="InterPro" id="IPR050368">
    <property type="entry name" value="ClC-type_chloride_channel"/>
</dbReference>
<sequence length="679" mass="69369">MPPSAPEAEANGHLAPGPEADLRGLPFQWNLLAWAALVGTLTGLAVVAFHELLGFINNFLFGPFVEGLLVIGRSSPATPANLPPIDLPPLAPDSGTPLRALLQLGLDGIGLLAAAPPPPPEPPPISLPTPPDWLALWPVVVVPTLGGLAVGLLRHVAGSIGPGLSSLMAIADGRQGGEPRLPLLRLVAASLSLGSGASLGPEGPSVEGGGNIGLWVALKGRLSPQAQKALVGAGVAAGLAAGFKAPIAGVFFAFEGSYSAIPGRPSLRAVLVAAVASALVTQLCLGDTPILRLPAYEVRSPLELPLYLGLGLLASLMSWLLIRLLAAGRDERVQAVVQRLPPGLPTALGGAALGGMALVFPQVLGVGYDTIEALLGRDGGIPLLTLVALIGVKLVATTVSNATGFVGGGFAPSLFLGAVLGSCYGQALGSGGLNLPVAEPPAYAMVGMAAVLAGSARAPLTALLLLFELTRDIRIVLPLMAAAGLSAALVERWQGIQDPGLMGPDPLEERRRSQLAAIPVEEAFEPEAPLVLPAAMTASAALARLIDSHGHCLLVERAGLALGLVTIGDLQRGLASDLSRPQPLRLEDCLRTDLVWLPSGVNLDRLEDQLGPNGLRQLPVFEVAGGAGDHLPHGLPPGGLAVDRLRGMASRDGMARAQARRFQAASERPSIRASATGST</sequence>
<evidence type="ECO:0000256" key="10">
    <source>
        <dbReference type="SAM" id="Phobius"/>
    </source>
</evidence>
<feature type="transmembrane region" description="Helical" evidence="10">
    <location>
        <begin position="229"/>
        <end position="254"/>
    </location>
</feature>
<keyword evidence="9" id="KW-0407">Ion channel</keyword>
<evidence type="ECO:0000256" key="9">
    <source>
        <dbReference type="ARBA" id="ARBA00023303"/>
    </source>
</evidence>
<feature type="transmembrane region" description="Helical" evidence="10">
    <location>
        <begin position="31"/>
        <end position="50"/>
    </location>
</feature>
<evidence type="ECO:0000256" key="1">
    <source>
        <dbReference type="ARBA" id="ARBA00004141"/>
    </source>
</evidence>
<name>A0ABU5RWB4_9CYAN</name>
<dbReference type="PANTHER" id="PTHR43427">
    <property type="entry name" value="CHLORIDE CHANNEL PROTEIN CLC-E"/>
    <property type="match status" value="1"/>
</dbReference>
<dbReference type="InterPro" id="IPR001807">
    <property type="entry name" value="ClC"/>
</dbReference>
<feature type="transmembrane region" description="Helical" evidence="10">
    <location>
        <begin position="346"/>
        <end position="368"/>
    </location>
</feature>
<comment type="caution">
    <text evidence="11">The sequence shown here is derived from an EMBL/GenBank/DDBJ whole genome shotgun (WGS) entry which is preliminary data.</text>
</comment>
<evidence type="ECO:0000256" key="2">
    <source>
        <dbReference type="ARBA" id="ARBA00022448"/>
    </source>
</evidence>
<evidence type="ECO:0000256" key="5">
    <source>
        <dbReference type="ARBA" id="ARBA00023065"/>
    </source>
</evidence>
<dbReference type="EMBL" id="JAYGHX010000007">
    <property type="protein sequence ID" value="MEA5392065.1"/>
    <property type="molecule type" value="Genomic_DNA"/>
</dbReference>
<dbReference type="CDD" id="cd00400">
    <property type="entry name" value="Voltage_gated_ClC"/>
    <property type="match status" value="1"/>
</dbReference>
<proteinExistence type="predicted"/>
<evidence type="ECO:0000256" key="3">
    <source>
        <dbReference type="ARBA" id="ARBA00022692"/>
    </source>
</evidence>
<gene>
    <name evidence="11" type="ORF">VB738_12430</name>
</gene>
<feature type="transmembrane region" description="Helical" evidence="10">
    <location>
        <begin position="405"/>
        <end position="424"/>
    </location>
</feature>
<evidence type="ECO:0000313" key="11">
    <source>
        <dbReference type="EMBL" id="MEA5392065.1"/>
    </source>
</evidence>
<dbReference type="Pfam" id="PF00654">
    <property type="entry name" value="Voltage_CLC"/>
    <property type="match status" value="1"/>
</dbReference>